<evidence type="ECO:0000256" key="2">
    <source>
        <dbReference type="ARBA" id="ARBA00022803"/>
    </source>
</evidence>
<dbReference type="KEGG" id="npy:NPRO_07510"/>
<dbReference type="AlphaFoldDB" id="A0A809S3M7"/>
<dbReference type="Proteomes" id="UP000662873">
    <property type="component" value="Chromosome"/>
</dbReference>
<accession>A0A809S3M7</accession>
<dbReference type="InterPro" id="IPR019734">
    <property type="entry name" value="TPR_rpt"/>
</dbReference>
<evidence type="ECO:0000313" key="5">
    <source>
        <dbReference type="EMBL" id="BBO23156.1"/>
    </source>
</evidence>
<dbReference type="SUPFAM" id="SSF48452">
    <property type="entry name" value="TPR-like"/>
    <property type="match status" value="2"/>
</dbReference>
<dbReference type="Pfam" id="PF13432">
    <property type="entry name" value="TPR_16"/>
    <property type="match status" value="2"/>
</dbReference>
<evidence type="ECO:0000313" key="6">
    <source>
        <dbReference type="Proteomes" id="UP000662873"/>
    </source>
</evidence>
<gene>
    <name evidence="5" type="ORF">NPRO_07510</name>
</gene>
<dbReference type="Gene3D" id="1.25.40.10">
    <property type="entry name" value="Tetratricopeptide repeat domain"/>
    <property type="match status" value="3"/>
</dbReference>
<dbReference type="CDD" id="cd02511">
    <property type="entry name" value="Beta4Glucosyltransferase"/>
    <property type="match status" value="1"/>
</dbReference>
<evidence type="ECO:0000256" key="1">
    <source>
        <dbReference type="ARBA" id="ARBA00022737"/>
    </source>
</evidence>
<dbReference type="PROSITE" id="PS50005">
    <property type="entry name" value="TPR"/>
    <property type="match status" value="4"/>
</dbReference>
<dbReference type="InterPro" id="IPR011990">
    <property type="entry name" value="TPR-like_helical_dom_sf"/>
</dbReference>
<feature type="domain" description="Glycosyltransferase 2-like" evidence="4">
    <location>
        <begin position="122"/>
        <end position="241"/>
    </location>
</feature>
<protein>
    <submittedName>
        <fullName evidence="5">Glycosyl transferase family 2</fullName>
    </submittedName>
</protein>
<dbReference type="EMBL" id="AP021858">
    <property type="protein sequence ID" value="BBO23156.1"/>
    <property type="molecule type" value="Genomic_DNA"/>
</dbReference>
<dbReference type="InterPro" id="IPR051685">
    <property type="entry name" value="Ycf3/AcsC/BcsC/TPR_MFPF"/>
</dbReference>
<feature type="repeat" description="TPR" evidence="3">
    <location>
        <begin position="570"/>
        <end position="603"/>
    </location>
</feature>
<sequence>MGEIHPQVKAAREKSLASDHLGALEILERALSSESGCPELLAERGLLLTLLQREDEALECLLAAPTAPEAGQLAQVLRNYFFCRALMATKLGFDDALGRELQGRLDAEFPGTPTPQTGIRLSACLIVKNESKHLVRCLKSIAGKVDEIVVVDTGSTDDTVEIAREFGAVVGFFEWCDDFAAARNESLRLATGDWALWIDADETVDPGSWNAIQEGLMRPQFGGYYLDIVNYMDESGENACYIHAPVRLFRLLPETTFEGRIHEQIIPSLDRMGLPCASLKGAKIHHFGYRPSDMAEKRKAERAIRMLEREVRESPGDAFQWFNLANAYSVVQRHEDAIQAARKCIALLDPRNAYASLAYQILSCALTLSGRPAEALSVCEEARERGHFTVLNSFELTHALFRLRRFEEALEASDECMGMTWPEGLTGDFSILTYKRHTLRGQILCELGRLNEALSLLDHSLSLDPEFAIARFSKGIVLEKMGRTESALDLYESCFESPGIAQPALKAAARVCRSLGREADARSLSERAWYTDPDDLDSWSEWVSSLERDRNIDGLLRAYEAYAKLREPNTAILINWGRALQEAGEFEAALRCFVQAIQQSPGDPNAHFNAGDALYRMDSFSQATQFYESGLRLDPTNPEGWFMLGNAMGQIGVWQGAKLAYEQALRFDPNHEKALANLSVAVEELAAA</sequence>
<reference evidence="5" key="1">
    <citation type="journal article" name="DNA Res.">
        <title>The physiological potential of anammox bacteria as revealed by their core genome structure.</title>
        <authorList>
            <person name="Okubo T."/>
            <person name="Toyoda A."/>
            <person name="Fukuhara K."/>
            <person name="Uchiyama I."/>
            <person name="Harigaya Y."/>
            <person name="Kuroiwa M."/>
            <person name="Suzuki T."/>
            <person name="Murakami Y."/>
            <person name="Suwa Y."/>
            <person name="Takami H."/>
        </authorList>
    </citation>
    <scope>NUCLEOTIDE SEQUENCE</scope>
    <source>
        <strain evidence="5">317325-2</strain>
    </source>
</reference>
<name>A0A809S3M7_9BACT</name>
<keyword evidence="5" id="KW-0808">Transferase</keyword>
<feature type="repeat" description="TPR" evidence="3">
    <location>
        <begin position="434"/>
        <end position="467"/>
    </location>
</feature>
<keyword evidence="2 3" id="KW-0802">TPR repeat</keyword>
<dbReference type="SMART" id="SM00028">
    <property type="entry name" value="TPR"/>
    <property type="match status" value="6"/>
</dbReference>
<feature type="repeat" description="TPR" evidence="3">
    <location>
        <begin position="638"/>
        <end position="671"/>
    </location>
</feature>
<dbReference type="Gene3D" id="3.90.550.10">
    <property type="entry name" value="Spore Coat Polysaccharide Biosynthesis Protein SpsA, Chain A"/>
    <property type="match status" value="1"/>
</dbReference>
<dbReference type="InterPro" id="IPR001173">
    <property type="entry name" value="Glyco_trans_2-like"/>
</dbReference>
<proteinExistence type="predicted"/>
<dbReference type="PANTHER" id="PTHR44943">
    <property type="entry name" value="CELLULOSE SYNTHASE OPERON PROTEIN C"/>
    <property type="match status" value="1"/>
</dbReference>
<dbReference type="InterPro" id="IPR029044">
    <property type="entry name" value="Nucleotide-diphossugar_trans"/>
</dbReference>
<evidence type="ECO:0000256" key="3">
    <source>
        <dbReference type="PROSITE-ProRule" id="PRU00339"/>
    </source>
</evidence>
<keyword evidence="1" id="KW-0677">Repeat</keyword>
<dbReference type="PANTHER" id="PTHR44943:SF8">
    <property type="entry name" value="TPR REPEAT-CONTAINING PROTEIN MJ0263"/>
    <property type="match status" value="1"/>
</dbReference>
<evidence type="ECO:0000259" key="4">
    <source>
        <dbReference type="Pfam" id="PF00535"/>
    </source>
</evidence>
<dbReference type="SUPFAM" id="SSF53448">
    <property type="entry name" value="Nucleotide-diphospho-sugar transferases"/>
    <property type="match status" value="1"/>
</dbReference>
<organism evidence="5 6">
    <name type="scientific">Candidatus Nitrosymbiomonas proteolyticus</name>
    <dbReference type="NCBI Taxonomy" id="2608984"/>
    <lineage>
        <taxon>Bacteria</taxon>
        <taxon>Bacillati</taxon>
        <taxon>Armatimonadota</taxon>
        <taxon>Armatimonadota incertae sedis</taxon>
        <taxon>Candidatus Nitrosymbiomonas</taxon>
    </lineage>
</organism>
<dbReference type="Pfam" id="PF00535">
    <property type="entry name" value="Glycos_transf_2"/>
    <property type="match status" value="1"/>
</dbReference>
<feature type="repeat" description="TPR" evidence="3">
    <location>
        <begin position="604"/>
        <end position="637"/>
    </location>
</feature>
<dbReference type="GO" id="GO:0016740">
    <property type="term" value="F:transferase activity"/>
    <property type="evidence" value="ECO:0007669"/>
    <property type="project" value="UniProtKB-KW"/>
</dbReference>